<name>A0ABW5WH32_9PSEU</name>
<evidence type="ECO:0000313" key="3">
    <source>
        <dbReference type="Proteomes" id="UP001597478"/>
    </source>
</evidence>
<feature type="compositionally biased region" description="Polar residues" evidence="1">
    <location>
        <begin position="124"/>
        <end position="138"/>
    </location>
</feature>
<feature type="region of interest" description="Disordered" evidence="1">
    <location>
        <begin position="119"/>
        <end position="138"/>
    </location>
</feature>
<sequence>MSEQQAGTETAEETVRASTRMLSGAELKQLVDNGGFRVDETTGDRMIKALEDMIDALNARWATLEKLGAHPPLSTTPTAQWVAQHTVRTASDDRGLLTQLQRAREELPQYVEAIREAKRRYADTESSTRGTLDRFTTS</sequence>
<gene>
    <name evidence="2" type="ORF">ACFS2C_24175</name>
</gene>
<comment type="caution">
    <text evidence="2">The sequence shown here is derived from an EMBL/GenBank/DDBJ whole genome shotgun (WGS) entry which is preliminary data.</text>
</comment>
<dbReference type="Proteomes" id="UP001597478">
    <property type="component" value="Unassembled WGS sequence"/>
</dbReference>
<organism evidence="2 3">
    <name type="scientific">Prauserella oleivorans</name>
    <dbReference type="NCBI Taxonomy" id="1478153"/>
    <lineage>
        <taxon>Bacteria</taxon>
        <taxon>Bacillati</taxon>
        <taxon>Actinomycetota</taxon>
        <taxon>Actinomycetes</taxon>
        <taxon>Pseudonocardiales</taxon>
        <taxon>Pseudonocardiaceae</taxon>
        <taxon>Prauserella</taxon>
    </lineage>
</organism>
<dbReference type="EMBL" id="JBHUOF010000048">
    <property type="protein sequence ID" value="MFD2802491.1"/>
    <property type="molecule type" value="Genomic_DNA"/>
</dbReference>
<evidence type="ECO:0000256" key="1">
    <source>
        <dbReference type="SAM" id="MobiDB-lite"/>
    </source>
</evidence>
<evidence type="ECO:0000313" key="2">
    <source>
        <dbReference type="EMBL" id="MFD2802491.1"/>
    </source>
</evidence>
<keyword evidence="3" id="KW-1185">Reference proteome</keyword>
<reference evidence="3" key="1">
    <citation type="journal article" date="2019" name="Int. J. Syst. Evol. Microbiol.">
        <title>The Global Catalogue of Microorganisms (GCM) 10K type strain sequencing project: providing services to taxonomists for standard genome sequencing and annotation.</title>
        <authorList>
            <consortium name="The Broad Institute Genomics Platform"/>
            <consortium name="The Broad Institute Genome Sequencing Center for Infectious Disease"/>
            <person name="Wu L."/>
            <person name="Ma J."/>
        </authorList>
    </citation>
    <scope>NUCLEOTIDE SEQUENCE [LARGE SCALE GENOMIC DNA]</scope>
    <source>
        <strain evidence="3">IBRC-M 10906</strain>
    </source>
</reference>
<evidence type="ECO:0008006" key="4">
    <source>
        <dbReference type="Google" id="ProtNLM"/>
    </source>
</evidence>
<protein>
    <recommendedName>
        <fullName evidence="4">PE domain-containing protein</fullName>
    </recommendedName>
</protein>
<dbReference type="RefSeq" id="WP_377394302.1">
    <property type="nucleotide sequence ID" value="NZ_JBHSAN010000052.1"/>
</dbReference>
<accession>A0ABW5WH32</accession>
<proteinExistence type="predicted"/>